<evidence type="ECO:0000313" key="2">
    <source>
        <dbReference type="Proteomes" id="UP001629274"/>
    </source>
</evidence>
<dbReference type="InterPro" id="IPR036514">
    <property type="entry name" value="SGNH_hydro_sf"/>
</dbReference>
<evidence type="ECO:0008006" key="3">
    <source>
        <dbReference type="Google" id="ProtNLM"/>
    </source>
</evidence>
<name>A0ABW9BLI2_9BURK</name>
<keyword evidence="2" id="KW-1185">Reference proteome</keyword>
<dbReference type="EMBL" id="JAQQDR010000007">
    <property type="protein sequence ID" value="MFM0240575.1"/>
    <property type="molecule type" value="Genomic_DNA"/>
</dbReference>
<proteinExistence type="predicted"/>
<protein>
    <recommendedName>
        <fullName evidence="3">Sialate O-acetylesterase domain-containing protein</fullName>
    </recommendedName>
</protein>
<organism evidence="1 2">
    <name type="scientific">Paraburkholderia phytofirmans</name>
    <dbReference type="NCBI Taxonomy" id="261302"/>
    <lineage>
        <taxon>Bacteria</taxon>
        <taxon>Pseudomonadati</taxon>
        <taxon>Pseudomonadota</taxon>
        <taxon>Betaproteobacteria</taxon>
        <taxon>Burkholderiales</taxon>
        <taxon>Burkholderiaceae</taxon>
        <taxon>Paraburkholderia</taxon>
    </lineage>
</organism>
<accession>A0ABW9BLI2</accession>
<dbReference type="RefSeq" id="WP_408262837.1">
    <property type="nucleotide sequence ID" value="NZ_JAQQCK010000008.1"/>
</dbReference>
<evidence type="ECO:0000313" key="1">
    <source>
        <dbReference type="EMBL" id="MFM0240575.1"/>
    </source>
</evidence>
<dbReference type="Proteomes" id="UP001629274">
    <property type="component" value="Unassembled WGS sequence"/>
</dbReference>
<reference evidence="1 2" key="1">
    <citation type="journal article" date="2024" name="Chem. Sci.">
        <title>Discovery of megapolipeptins by genome mining of a Burkholderiales bacteria collection.</title>
        <authorList>
            <person name="Paulo B.S."/>
            <person name="Recchia M.J.J."/>
            <person name="Lee S."/>
            <person name="Fergusson C.H."/>
            <person name="Romanowski S.B."/>
            <person name="Hernandez A."/>
            <person name="Krull N."/>
            <person name="Liu D.Y."/>
            <person name="Cavanagh H."/>
            <person name="Bos A."/>
            <person name="Gray C.A."/>
            <person name="Murphy B.T."/>
            <person name="Linington R.G."/>
            <person name="Eustaquio A.S."/>
        </authorList>
    </citation>
    <scope>NUCLEOTIDE SEQUENCE [LARGE SCALE GENOMIC DNA]</scope>
    <source>
        <strain evidence="1 2">RL17-351-BIE-A</strain>
    </source>
</reference>
<gene>
    <name evidence="1" type="ORF">PQR03_20830</name>
</gene>
<comment type="caution">
    <text evidence="1">The sequence shown here is derived from an EMBL/GenBank/DDBJ whole genome shotgun (WGS) entry which is preliminary data.</text>
</comment>
<dbReference type="SUPFAM" id="SSF52266">
    <property type="entry name" value="SGNH hydrolase"/>
    <property type="match status" value="1"/>
</dbReference>
<sequence length="627" mass="68336">MPTALIDAAYASRPHAGNSPTLNRGICACIQTSDGSLRANSHITHSIVPLQSSGADDAQDDPMRFVYLVVLAMACCACCACSPRDHRVPASSAERDIDSAVAEWRDRFDALWRYNRAHCGGQAATLAKVKDLFQQLRHVSTATACDRLTALPETHHTQVDGNQASLVVQNPDGRPGSELRFALASSAGGWTVLKVSTSGALSATTIFEASQAGSGDGRIEPAYSAWIPHGAAPWEITHIISYGQSLSQGFFNKPVLSTHLRYYSLRFNGGVRAQDGVQDAGVDAAYKQFVPLTETQWGDKAETPTSGTLNMAMQLIEQENLQSHADLPYRFIGSAPGEGSMDIATLSPAGTYYTRLLRDISEGKRLASAQGKTYGVGAITWTQGEADDSGHTSIPTYIAKLKGLRADVDRDAKVLTGQTQDVEMITYQVATHRRFGQRYPHIALALLEASHEDPHIHLAVPMYLFRYVDGGHTDNRSTEWMGAYYGLVLKRILIDKQTWTPLEPLNWRREGTTAVLRFNVPAPPIRWDTTQVAGNSDYGFSLRLPSGDLLPIRSVSITGPDEVSITARSPIPAGTHVEYAFNGIGVAGSRYGPRGNLRDSQGDAIRFNDGRESMRLDNWCVIFDVQL</sequence>
<dbReference type="Gene3D" id="3.40.50.1110">
    <property type="entry name" value="SGNH hydrolase"/>
    <property type="match status" value="1"/>
</dbReference>